<dbReference type="Pfam" id="PF00331">
    <property type="entry name" value="Glyco_hydro_10"/>
    <property type="match status" value="1"/>
</dbReference>
<dbReference type="Proteomes" id="UP000468650">
    <property type="component" value="Unassembled WGS sequence"/>
</dbReference>
<comment type="caution">
    <text evidence="8">The sequence shown here is derived from an EMBL/GenBank/DDBJ whole genome shotgun (WGS) entry which is preliminary data.</text>
</comment>
<sequence length="349" mass="39905">MSLKKLILLPASLLALACSKGNVEPCDLSSGRLYQKVNFPVGVAVEPEALYNLPPYSNIVQGQYNSITAETIMKPEHLHPFEGVYFWGEADSLARYCEANNKRLHGHTLIWHQQLPQWIINFEGDRAAWDALLKDHVQTIVTHFRGQVSGWDVVNEAFNDDGTMRSTVWHEHLGSSYIEKAFRYAREADPDAKLFYNDYSLALNPKKRRAVMTLLTDLRAKGVPIDGIGMQGHIFIGFPEVSEFVNTMNEIWRSGFSVHVSELDVSMNPFGREMPQASETDLNRQANVILQIFQAYRQVPSQFQYGITFWGVGDADSWIRSYFARDDYPLMFDDQYRAKPAYCKLLEHL</sequence>
<evidence type="ECO:0000256" key="6">
    <source>
        <dbReference type="SAM" id="SignalP"/>
    </source>
</evidence>
<dbReference type="InterPro" id="IPR017853">
    <property type="entry name" value="GH"/>
</dbReference>
<organism evidence="8 9">
    <name type="scientific">Phaeocystidibacter luteus</name>
    <dbReference type="NCBI Taxonomy" id="911197"/>
    <lineage>
        <taxon>Bacteria</taxon>
        <taxon>Pseudomonadati</taxon>
        <taxon>Bacteroidota</taxon>
        <taxon>Flavobacteriia</taxon>
        <taxon>Flavobacteriales</taxon>
        <taxon>Phaeocystidibacteraceae</taxon>
        <taxon>Phaeocystidibacter</taxon>
    </lineage>
</organism>
<comment type="catalytic activity">
    <reaction evidence="5">
        <text>Endohydrolysis of (1-&gt;4)-beta-D-xylosidic linkages in xylans.</text>
        <dbReference type="EC" id="3.2.1.8"/>
    </reaction>
</comment>
<dbReference type="InterPro" id="IPR001000">
    <property type="entry name" value="GH10_dom"/>
</dbReference>
<feature type="chain" id="PRO_5027056779" description="Beta-xylanase" evidence="6">
    <location>
        <begin position="18"/>
        <end position="349"/>
    </location>
</feature>
<evidence type="ECO:0000313" key="9">
    <source>
        <dbReference type="Proteomes" id="UP000468650"/>
    </source>
</evidence>
<proteinExistence type="inferred from homology"/>
<evidence type="ECO:0000256" key="1">
    <source>
        <dbReference type="ARBA" id="ARBA00022801"/>
    </source>
</evidence>
<keyword evidence="3 5" id="KW-0326">Glycosidase</keyword>
<dbReference type="EMBL" id="WBVO01000005">
    <property type="protein sequence ID" value="KAB2810063.1"/>
    <property type="molecule type" value="Genomic_DNA"/>
</dbReference>
<dbReference type="EC" id="3.2.1.8" evidence="5"/>
<evidence type="ECO:0000313" key="8">
    <source>
        <dbReference type="EMBL" id="KAB2810063.1"/>
    </source>
</evidence>
<dbReference type="PROSITE" id="PS51257">
    <property type="entry name" value="PROKAR_LIPOPROTEIN"/>
    <property type="match status" value="1"/>
</dbReference>
<keyword evidence="2 5" id="KW-0119">Carbohydrate metabolism</keyword>
<dbReference type="SMART" id="SM00633">
    <property type="entry name" value="Glyco_10"/>
    <property type="match status" value="1"/>
</dbReference>
<dbReference type="GO" id="GO:0045493">
    <property type="term" value="P:xylan catabolic process"/>
    <property type="evidence" value="ECO:0007669"/>
    <property type="project" value="UniProtKB-KW"/>
</dbReference>
<dbReference type="PANTHER" id="PTHR31490">
    <property type="entry name" value="GLYCOSYL HYDROLASE"/>
    <property type="match status" value="1"/>
</dbReference>
<dbReference type="InterPro" id="IPR044846">
    <property type="entry name" value="GH10"/>
</dbReference>
<dbReference type="GO" id="GO:0031176">
    <property type="term" value="F:endo-1,4-beta-xylanase activity"/>
    <property type="evidence" value="ECO:0007669"/>
    <property type="project" value="UniProtKB-EC"/>
</dbReference>
<evidence type="ECO:0000256" key="4">
    <source>
        <dbReference type="ARBA" id="ARBA00023326"/>
    </source>
</evidence>
<reference evidence="8 9" key="1">
    <citation type="submission" date="2019-09" db="EMBL/GenBank/DDBJ databases">
        <title>Genomes of family Cryomorphaceae.</title>
        <authorList>
            <person name="Bowman J.P."/>
        </authorList>
    </citation>
    <scope>NUCLEOTIDE SEQUENCE [LARGE SCALE GENOMIC DNA]</scope>
    <source>
        <strain evidence="8 9">LMG 25704</strain>
    </source>
</reference>
<name>A0A6N6RI66_9FLAO</name>
<protein>
    <recommendedName>
        <fullName evidence="5">Beta-xylanase</fullName>
        <ecNumber evidence="5">3.2.1.8</ecNumber>
    </recommendedName>
</protein>
<dbReference type="SUPFAM" id="SSF51445">
    <property type="entry name" value="(Trans)glycosidases"/>
    <property type="match status" value="1"/>
</dbReference>
<dbReference type="AlphaFoldDB" id="A0A6N6RI66"/>
<feature type="signal peptide" evidence="6">
    <location>
        <begin position="1"/>
        <end position="17"/>
    </location>
</feature>
<keyword evidence="6" id="KW-0732">Signal</keyword>
<dbReference type="PANTHER" id="PTHR31490:SF90">
    <property type="entry name" value="ENDO-1,4-BETA-XYLANASE A"/>
    <property type="match status" value="1"/>
</dbReference>
<evidence type="ECO:0000259" key="7">
    <source>
        <dbReference type="PROSITE" id="PS51760"/>
    </source>
</evidence>
<keyword evidence="4 5" id="KW-0624">Polysaccharide degradation</keyword>
<dbReference type="Gene3D" id="3.20.20.80">
    <property type="entry name" value="Glycosidases"/>
    <property type="match status" value="1"/>
</dbReference>
<evidence type="ECO:0000256" key="2">
    <source>
        <dbReference type="ARBA" id="ARBA00023277"/>
    </source>
</evidence>
<gene>
    <name evidence="8" type="ORF">F8C67_07450</name>
</gene>
<feature type="domain" description="GH10" evidence="7">
    <location>
        <begin position="27"/>
        <end position="348"/>
    </location>
</feature>
<keyword evidence="9" id="KW-1185">Reference proteome</keyword>
<dbReference type="RefSeq" id="WP_151667207.1">
    <property type="nucleotide sequence ID" value="NZ_WBVO01000005.1"/>
</dbReference>
<keyword evidence="1 5" id="KW-0378">Hydrolase</keyword>
<evidence type="ECO:0000256" key="5">
    <source>
        <dbReference type="RuleBase" id="RU361174"/>
    </source>
</evidence>
<dbReference type="PROSITE" id="PS51760">
    <property type="entry name" value="GH10_2"/>
    <property type="match status" value="1"/>
</dbReference>
<evidence type="ECO:0000256" key="3">
    <source>
        <dbReference type="ARBA" id="ARBA00023295"/>
    </source>
</evidence>
<accession>A0A6N6RI66</accession>
<dbReference type="OrthoDB" id="9809277at2"/>
<dbReference type="PRINTS" id="PR00134">
    <property type="entry name" value="GLHYDRLASE10"/>
</dbReference>
<comment type="similarity">
    <text evidence="5">Belongs to the glycosyl hydrolase 10 (cellulase F) family.</text>
</comment>
<keyword evidence="8" id="KW-0858">Xylan degradation</keyword>